<dbReference type="Pfam" id="PF01471">
    <property type="entry name" value="PG_binding_1"/>
    <property type="match status" value="1"/>
</dbReference>
<keyword evidence="2" id="KW-1133">Transmembrane helix</keyword>
<evidence type="ECO:0000313" key="5">
    <source>
        <dbReference type="Proteomes" id="UP000265325"/>
    </source>
</evidence>
<gene>
    <name evidence="4" type="ORF">VO63_05550</name>
</gene>
<reference evidence="4 5" key="1">
    <citation type="submission" date="2015-05" db="EMBL/GenBank/DDBJ databases">
        <title>Draft Genome assembly of Streptomyces showdoensis.</title>
        <authorList>
            <person name="Thapa K.K."/>
            <person name="Metsa-Ketela M."/>
        </authorList>
    </citation>
    <scope>NUCLEOTIDE SEQUENCE [LARGE SCALE GENOMIC DNA]</scope>
    <source>
        <strain evidence="4 5">ATCC 15227</strain>
    </source>
</reference>
<dbReference type="OrthoDB" id="3874291at2"/>
<feature type="domain" description="Peptidoglycan binding-like" evidence="3">
    <location>
        <begin position="307"/>
        <end position="365"/>
    </location>
</feature>
<accession>A0A2P2GTT7</accession>
<dbReference type="AlphaFoldDB" id="A0A2P2GTT7"/>
<evidence type="ECO:0000256" key="2">
    <source>
        <dbReference type="SAM" id="Phobius"/>
    </source>
</evidence>
<evidence type="ECO:0000313" key="4">
    <source>
        <dbReference type="EMBL" id="KKZ74906.1"/>
    </source>
</evidence>
<dbReference type="InterPro" id="IPR036365">
    <property type="entry name" value="PGBD-like_sf"/>
</dbReference>
<feature type="region of interest" description="Disordered" evidence="1">
    <location>
        <begin position="91"/>
        <end position="156"/>
    </location>
</feature>
<proteinExistence type="predicted"/>
<name>A0A2P2GTT7_STREW</name>
<dbReference type="Gene3D" id="1.10.101.10">
    <property type="entry name" value="PGBD-like superfamily/PGBD"/>
    <property type="match status" value="1"/>
</dbReference>
<keyword evidence="2" id="KW-0812">Transmembrane</keyword>
<dbReference type="RefSeq" id="WP_046906407.1">
    <property type="nucleotide sequence ID" value="NZ_BAAAXG010000026.1"/>
</dbReference>
<dbReference type="InterPro" id="IPR036366">
    <property type="entry name" value="PGBDSf"/>
</dbReference>
<feature type="region of interest" description="Disordered" evidence="1">
    <location>
        <begin position="212"/>
        <end position="311"/>
    </location>
</feature>
<sequence length="371" mass="37571">MSGQICPECGVHRPGCACARAEAQAAELAAAEDFDPLRIRPYVTLDSPEPEHPTTVLPGPLPAEVPAPRPAGDPSETMPLLLPGVAGRAYGQPEGQAYGPGRAYGQPEGRAYEPGQAYGQPEGGAYGPEQAYGGAHGNDGAYGNDGTHGPDGTPEIAHTLAYAPEERRRSGRGRALVVAGVVAAAVVGTAVMATAMIGGSDTDDRAAVPEVTTSASENVAVSEEPSTAPTPTETASPSARTTSASPSGSASATASATATAPPSASATTTASATAAPAKTTGAPSGAPSAAPTATEDPGGPTLSLGSTGDEVAELQRRLRELWLYTGPEDGRYTRKVQRAVEVYQSYKYLDDDPEGVYGPSTRRALEAETTG</sequence>
<keyword evidence="5" id="KW-1185">Reference proteome</keyword>
<evidence type="ECO:0000259" key="3">
    <source>
        <dbReference type="Pfam" id="PF01471"/>
    </source>
</evidence>
<comment type="caution">
    <text evidence="4">The sequence shown here is derived from an EMBL/GenBank/DDBJ whole genome shotgun (WGS) entry which is preliminary data.</text>
</comment>
<evidence type="ECO:0000256" key="1">
    <source>
        <dbReference type="SAM" id="MobiDB-lite"/>
    </source>
</evidence>
<dbReference type="Proteomes" id="UP000265325">
    <property type="component" value="Unassembled WGS sequence"/>
</dbReference>
<dbReference type="InterPro" id="IPR002477">
    <property type="entry name" value="Peptidoglycan-bd-like"/>
</dbReference>
<protein>
    <recommendedName>
        <fullName evidence="3">Peptidoglycan binding-like domain-containing protein</fullName>
    </recommendedName>
</protein>
<keyword evidence="2" id="KW-0472">Membrane</keyword>
<organism evidence="4 5">
    <name type="scientific">Streptomyces showdoensis</name>
    <dbReference type="NCBI Taxonomy" id="68268"/>
    <lineage>
        <taxon>Bacteria</taxon>
        <taxon>Bacillati</taxon>
        <taxon>Actinomycetota</taxon>
        <taxon>Actinomycetes</taxon>
        <taxon>Kitasatosporales</taxon>
        <taxon>Streptomycetaceae</taxon>
        <taxon>Streptomyces</taxon>
    </lineage>
</organism>
<feature type="region of interest" description="Disordered" evidence="1">
    <location>
        <begin position="350"/>
        <end position="371"/>
    </location>
</feature>
<dbReference type="EMBL" id="LAQS01000006">
    <property type="protein sequence ID" value="KKZ74906.1"/>
    <property type="molecule type" value="Genomic_DNA"/>
</dbReference>
<feature type="transmembrane region" description="Helical" evidence="2">
    <location>
        <begin position="175"/>
        <end position="197"/>
    </location>
</feature>
<dbReference type="SUPFAM" id="SSF47090">
    <property type="entry name" value="PGBD-like"/>
    <property type="match status" value="1"/>
</dbReference>
<feature type="compositionally biased region" description="Low complexity" evidence="1">
    <location>
        <begin position="222"/>
        <end position="294"/>
    </location>
</feature>